<proteinExistence type="predicted"/>
<evidence type="ECO:0000313" key="1">
    <source>
        <dbReference type="EMBL" id="CAD7014273.1"/>
    </source>
</evidence>
<protein>
    <submittedName>
        <fullName evidence="1">(Mediterranean fruit fly) hypothetical protein</fullName>
    </submittedName>
</protein>
<sequence>MFISKIRQGVRATLGDVTLTVAPTRQRIIQCARLNEAYKKVAAKSRRTMEREREPNTVSYAFRKVVYTLMYT</sequence>
<name>A0A811VJG0_CERCA</name>
<comment type="caution">
    <text evidence="1">The sequence shown here is derived from an EMBL/GenBank/DDBJ whole genome shotgun (WGS) entry which is preliminary data.</text>
</comment>
<organism evidence="1 2">
    <name type="scientific">Ceratitis capitata</name>
    <name type="common">Mediterranean fruit fly</name>
    <name type="synonym">Tephritis capitata</name>
    <dbReference type="NCBI Taxonomy" id="7213"/>
    <lineage>
        <taxon>Eukaryota</taxon>
        <taxon>Metazoa</taxon>
        <taxon>Ecdysozoa</taxon>
        <taxon>Arthropoda</taxon>
        <taxon>Hexapoda</taxon>
        <taxon>Insecta</taxon>
        <taxon>Pterygota</taxon>
        <taxon>Neoptera</taxon>
        <taxon>Endopterygota</taxon>
        <taxon>Diptera</taxon>
        <taxon>Brachycera</taxon>
        <taxon>Muscomorpha</taxon>
        <taxon>Tephritoidea</taxon>
        <taxon>Tephritidae</taxon>
        <taxon>Ceratitis</taxon>
        <taxon>Ceratitis</taxon>
    </lineage>
</organism>
<keyword evidence="2" id="KW-1185">Reference proteome</keyword>
<evidence type="ECO:0000313" key="2">
    <source>
        <dbReference type="Proteomes" id="UP000606786"/>
    </source>
</evidence>
<accession>A0A811VJG0</accession>
<dbReference type="Proteomes" id="UP000606786">
    <property type="component" value="Unassembled WGS sequence"/>
</dbReference>
<gene>
    <name evidence="1" type="ORF">CCAP1982_LOCUS22276</name>
</gene>
<dbReference type="EMBL" id="CAJHJT010000056">
    <property type="protein sequence ID" value="CAD7014273.1"/>
    <property type="molecule type" value="Genomic_DNA"/>
</dbReference>
<dbReference type="AlphaFoldDB" id="A0A811VJG0"/>
<reference evidence="1" key="1">
    <citation type="submission" date="2020-11" db="EMBL/GenBank/DDBJ databases">
        <authorList>
            <person name="Whitehead M."/>
        </authorList>
    </citation>
    <scope>NUCLEOTIDE SEQUENCE</scope>
    <source>
        <strain evidence="1">EGII</strain>
    </source>
</reference>